<dbReference type="EMBL" id="JAJJMA010039042">
    <property type="protein sequence ID" value="MCL7024871.1"/>
    <property type="molecule type" value="Genomic_DNA"/>
</dbReference>
<protein>
    <submittedName>
        <fullName evidence="2">Uncharacterized protein</fullName>
    </submittedName>
</protein>
<feature type="compositionally biased region" description="Low complexity" evidence="1">
    <location>
        <begin position="963"/>
        <end position="972"/>
    </location>
</feature>
<dbReference type="PANTHER" id="PTHR33167:SF4">
    <property type="entry name" value="TRANSCRIPTION FACTOR, PUTATIVE (DUF863)-RELATED"/>
    <property type="match status" value="1"/>
</dbReference>
<comment type="caution">
    <text evidence="2">The sequence shown here is derived from an EMBL/GenBank/DDBJ whole genome shotgun (WGS) entry which is preliminary data.</text>
</comment>
<proteinExistence type="predicted"/>
<name>A0AA41RUW5_PAPNU</name>
<dbReference type="AlphaFoldDB" id="A0AA41RUW5"/>
<dbReference type="InterPro" id="IPR008581">
    <property type="entry name" value="DUF863_pln"/>
</dbReference>
<dbReference type="Proteomes" id="UP001177140">
    <property type="component" value="Unassembled WGS sequence"/>
</dbReference>
<sequence length="1032" mass="115167">MGTEVQCKSYSSAFHSMWDLNEDANSGNWPVHYDDKVLKKEQYYNCYTARSNMDGYQDYEKEILKQTILEHENVFRKQVYELHRLYRTQRDLMNEFKRNEFQKYARPMEVSQSSNQFSSQTASQDVKNTWQVPSFPISGVESMQSPACFIRESSLHVTPNVVQDGSVVEEDEKSKSKQVPRKMFDLQLPAYEYIDSDGETGEEKVSQSSKVAAYPLKRNRGVASVTDMKLSLGGGVNLRCQGDASRSDTHVSNRIGLADLNQPIQIEETVYPTPVDFLGTAAALHGRTQGEESLAKANYPGFPRDYFSNAQNDKSSESHQNGLCLENEGRREKPYNLESGLSRGNFDSFKLPAQSASPYVDLNRTHEYPAFSISDSCKRQPWGEAVCGLEIPESSQSHYRYNYLESAVEPRIPTSYTCVSQSENNSESSSVSSWIKPINNVYEKSIEVRALPCLNSSSPYGNSSKSSVQIPVVNGSGWHFNNNPRPMSGCGKESYSKNGFYHGSQADYSASKVPFPSTRFDFLNGSNNNSASEHSENRSPTKYFKGSDCLDVKSAKGMNLNLAARNGFQNGAVRQHDLVIIDGEGANEDRPLGLPWLRAKLAGENGHSNRTAMNSSQVTTKIVETGSGSMPSLFLNCNSSQASNTPSVRVGDCPDSRRILGFPIFDKSHISKDRNFVMPPSKYQFAPKGKDIQNNGKVIFNVDLSQEHEKLESSSRLSSHNLTGIDLNCSGFGNDFNLNLCTDEEENAYAPHIPKSAANISDEMDLEVPVVSKTLEGCTLEGGCSLNRLETKVQPSATKTDPLKELERIASEAIVLISSSTNHLENSALKSSEESLKDSLGWFADVVSAMADLEIRSRDREESSSESDYFETMTLKLTETKLEELPCRIWVPENHKEAETVICPMLTRRRRGQSRRGRQKKDFQRDILPGLVSLSRHEVTEDLQTFGGMMKAMGHSWQSPLTRRNAGRNGWARGRKRTQGAATPPMVTCSLPKEQPSKVEVTGFEEKCLKGWGKTTRRPRRQRLPAGTPLPV</sequence>
<dbReference type="PANTHER" id="PTHR33167">
    <property type="entry name" value="TRANSCRIPTION FACTOR, PUTATIVE (DUF863)-RELATED"/>
    <property type="match status" value="1"/>
</dbReference>
<reference evidence="2" key="1">
    <citation type="submission" date="2022-03" db="EMBL/GenBank/DDBJ databases">
        <title>A functionally conserved STORR gene fusion in Papaver species that diverged 16.8 million years ago.</title>
        <authorList>
            <person name="Catania T."/>
        </authorList>
    </citation>
    <scope>NUCLEOTIDE SEQUENCE</scope>
    <source>
        <strain evidence="2">S-191538</strain>
    </source>
</reference>
<accession>A0AA41RUW5</accession>
<dbReference type="Pfam" id="PF05904">
    <property type="entry name" value="DUF863"/>
    <property type="match status" value="1"/>
</dbReference>
<evidence type="ECO:0000313" key="3">
    <source>
        <dbReference type="Proteomes" id="UP001177140"/>
    </source>
</evidence>
<feature type="region of interest" description="Disordered" evidence="1">
    <location>
        <begin position="1012"/>
        <end position="1032"/>
    </location>
</feature>
<keyword evidence="3" id="KW-1185">Reference proteome</keyword>
<gene>
    <name evidence="2" type="ORF">MKW94_007222</name>
</gene>
<organism evidence="2 3">
    <name type="scientific">Papaver nudicaule</name>
    <name type="common">Iceland poppy</name>
    <dbReference type="NCBI Taxonomy" id="74823"/>
    <lineage>
        <taxon>Eukaryota</taxon>
        <taxon>Viridiplantae</taxon>
        <taxon>Streptophyta</taxon>
        <taxon>Embryophyta</taxon>
        <taxon>Tracheophyta</taxon>
        <taxon>Spermatophyta</taxon>
        <taxon>Magnoliopsida</taxon>
        <taxon>Ranunculales</taxon>
        <taxon>Papaveraceae</taxon>
        <taxon>Papaveroideae</taxon>
        <taxon>Papaver</taxon>
    </lineage>
</organism>
<evidence type="ECO:0000256" key="1">
    <source>
        <dbReference type="SAM" id="MobiDB-lite"/>
    </source>
</evidence>
<evidence type="ECO:0000313" key="2">
    <source>
        <dbReference type="EMBL" id="MCL7024871.1"/>
    </source>
</evidence>
<feature type="region of interest" description="Disordered" evidence="1">
    <location>
        <begin position="956"/>
        <end position="997"/>
    </location>
</feature>